<dbReference type="RefSeq" id="WP_188978965.1">
    <property type="nucleotide sequence ID" value="NZ_BMPD01000005.1"/>
</dbReference>
<feature type="compositionally biased region" description="Low complexity" evidence="1">
    <location>
        <begin position="150"/>
        <end position="164"/>
    </location>
</feature>
<comment type="caution">
    <text evidence="2">The sequence shown here is derived from an EMBL/GenBank/DDBJ whole genome shotgun (WGS) entry which is preliminary data.</text>
</comment>
<reference evidence="2" key="2">
    <citation type="submission" date="2020-09" db="EMBL/GenBank/DDBJ databases">
        <authorList>
            <person name="Sun Q."/>
            <person name="Ohkuma M."/>
        </authorList>
    </citation>
    <scope>NUCLEOTIDE SEQUENCE</scope>
    <source>
        <strain evidence="2">JCM 19018</strain>
    </source>
</reference>
<organism evidence="2 3">
    <name type="scientific">Haloarcula sebkhae</name>
    <dbReference type="NCBI Taxonomy" id="932660"/>
    <lineage>
        <taxon>Archaea</taxon>
        <taxon>Methanobacteriati</taxon>
        <taxon>Methanobacteriota</taxon>
        <taxon>Stenosarchaea group</taxon>
        <taxon>Halobacteria</taxon>
        <taxon>Halobacteriales</taxon>
        <taxon>Haloarculaceae</taxon>
        <taxon>Haloarcula</taxon>
    </lineage>
</organism>
<evidence type="ECO:0000313" key="2">
    <source>
        <dbReference type="EMBL" id="GGK74526.1"/>
    </source>
</evidence>
<dbReference type="OrthoDB" id="196433at2157"/>
<sequence length="180" mass="19154">MLQTQTYTLGEEIASLDDRLTALKDRINDLEPGTGEYDAAQSQKSRLQYYKIGLVWQRDEAGWGSDAELTLGALSALEEAEMDRHIPSNAGQKERRLWFAAASTVSAPNVDDDDDIEAAFAALTVHPGYASWVEAEANDLGVPSESGNRSSTSSTATGTSATSTDGPGETTTSSSDSRTG</sequence>
<evidence type="ECO:0000256" key="1">
    <source>
        <dbReference type="SAM" id="MobiDB-lite"/>
    </source>
</evidence>
<dbReference type="EMBL" id="BMPD01000005">
    <property type="protein sequence ID" value="GGK74526.1"/>
    <property type="molecule type" value="Genomic_DNA"/>
</dbReference>
<dbReference type="AlphaFoldDB" id="A0A830EME5"/>
<accession>A0A830EME5</accession>
<dbReference type="Proteomes" id="UP000614221">
    <property type="component" value="Unassembled WGS sequence"/>
</dbReference>
<feature type="compositionally biased region" description="Polar residues" evidence="1">
    <location>
        <begin position="169"/>
        <end position="180"/>
    </location>
</feature>
<protein>
    <submittedName>
        <fullName evidence="2">Uncharacterized protein</fullName>
    </submittedName>
</protein>
<evidence type="ECO:0000313" key="3">
    <source>
        <dbReference type="Proteomes" id="UP000614221"/>
    </source>
</evidence>
<reference evidence="2" key="1">
    <citation type="journal article" date="2014" name="Int. J. Syst. Evol. Microbiol.">
        <title>Complete genome sequence of Corynebacterium casei LMG S-19264T (=DSM 44701T), isolated from a smear-ripened cheese.</title>
        <authorList>
            <consortium name="US DOE Joint Genome Institute (JGI-PGF)"/>
            <person name="Walter F."/>
            <person name="Albersmeier A."/>
            <person name="Kalinowski J."/>
            <person name="Ruckert C."/>
        </authorList>
    </citation>
    <scope>NUCLEOTIDE SEQUENCE</scope>
    <source>
        <strain evidence="2">JCM 19018</strain>
    </source>
</reference>
<feature type="region of interest" description="Disordered" evidence="1">
    <location>
        <begin position="140"/>
        <end position="180"/>
    </location>
</feature>
<gene>
    <name evidence="2" type="ORF">GCM10009067_28400</name>
</gene>
<proteinExistence type="predicted"/>
<name>A0A830EME5_9EURY</name>